<sequence>MVNKTVTNEGLSLILFMTKSGTSFFSCLESRVEQDGEMYARFYLGKFSRGQALTLINPLRRVLLGEMPALIINTVEIAGVNHEFSILDGVQENVLDLLLNLKGLVFALTGSHSSFLKNDTNSFTGYLNVKGPNRVTGHDIKLPHGLTCVNPDHYIATITIASQLQIHFQIKLVDQRNTSTEFGASKEPENTSTTFNLKEFENKFSKKTFYLDAFPAPVRRVNYVIQDLDTVNETESITLEVWTDGSLQPHQAVEFAFQQLTYQFYTFTKLSKRISTEIPNLMSLS</sequence>
<dbReference type="GeneID" id="22161184"/>
<evidence type="ECO:0000256" key="3">
    <source>
        <dbReference type="ARBA" id="ARBA00031776"/>
    </source>
</evidence>
<dbReference type="Gene3D" id="2.170.120.12">
    <property type="entry name" value="DNA-directed RNA polymerase, insert domain"/>
    <property type="match status" value="1"/>
</dbReference>
<dbReference type="InterPro" id="IPR011262">
    <property type="entry name" value="DNA-dir_RNA_pol_insert"/>
</dbReference>
<keyword evidence="5" id="KW-0934">Plastid</keyword>
<dbReference type="Pfam" id="PF01193">
    <property type="entry name" value="RNA_pol_L"/>
    <property type="match status" value="1"/>
</dbReference>
<dbReference type="GO" id="GO:0000428">
    <property type="term" value="C:DNA-directed RNA polymerase complex"/>
    <property type="evidence" value="ECO:0007669"/>
    <property type="project" value="UniProtKB-KW"/>
</dbReference>
<geneLocation type="chloroplast" evidence="5"/>
<keyword evidence="1" id="KW-0240">DNA-directed RNA polymerase</keyword>
<protein>
    <recommendedName>
        <fullName evidence="3">Plastid-encoded RNA polymerase subunit alpha</fullName>
    </recommendedName>
</protein>
<organism evidence="5">
    <name type="scientific">Pseudochloris wilhelmii</name>
    <dbReference type="NCBI Taxonomy" id="1418016"/>
    <lineage>
        <taxon>Eukaryota</taxon>
        <taxon>Viridiplantae</taxon>
        <taxon>Chlorophyta</taxon>
        <taxon>core chlorophytes</taxon>
        <taxon>Trebouxiophyceae</taxon>
        <taxon>Chlorellales</taxon>
        <taxon>Chlorellaceae</taxon>
        <taxon>Pseudochloris</taxon>
    </lineage>
</organism>
<name>A0A097KQR5_9CHLO</name>
<dbReference type="InterPro" id="IPR036603">
    <property type="entry name" value="RBP11-like"/>
</dbReference>
<proteinExistence type="predicted"/>
<dbReference type="RefSeq" id="YP_009106673.1">
    <property type="nucleotide sequence ID" value="NC_025547.1"/>
</dbReference>
<dbReference type="Gene3D" id="3.30.1360.10">
    <property type="entry name" value="RNA polymerase, RBP11-like subunit"/>
    <property type="match status" value="1"/>
</dbReference>
<reference evidence="5" key="1">
    <citation type="journal article" date="2014" name="BMC Evol. Biol.">
        <title>Chloroplast phylogenomic analysis resolves deep-level relationships within the green algal class Trebouxiophyceae.</title>
        <authorList>
            <person name="Lemieux C."/>
            <person name="Otis C."/>
            <person name="Turmel M."/>
        </authorList>
    </citation>
    <scope>NUCLEOTIDE SEQUENCE</scope>
</reference>
<gene>
    <name evidence="5" type="primary">rpoA</name>
</gene>
<evidence type="ECO:0000256" key="1">
    <source>
        <dbReference type="ARBA" id="ARBA00022478"/>
    </source>
</evidence>
<accession>A0A097KQR5</accession>
<dbReference type="Pfam" id="PF01000">
    <property type="entry name" value="RNA_pol_A_bac"/>
    <property type="match status" value="1"/>
</dbReference>
<keyword evidence="5" id="KW-0150">Chloroplast</keyword>
<dbReference type="SUPFAM" id="SSF56553">
    <property type="entry name" value="Insert subdomain of RNA polymerase alpha subunit"/>
    <property type="match status" value="1"/>
</dbReference>
<dbReference type="InterPro" id="IPR036643">
    <property type="entry name" value="RNApol_insert_sf"/>
</dbReference>
<dbReference type="CDD" id="cd06928">
    <property type="entry name" value="RNAP_alpha_NTD"/>
    <property type="match status" value="1"/>
</dbReference>
<evidence type="ECO:0000259" key="4">
    <source>
        <dbReference type="SMART" id="SM00662"/>
    </source>
</evidence>
<dbReference type="GO" id="GO:0003899">
    <property type="term" value="F:DNA-directed RNA polymerase activity"/>
    <property type="evidence" value="ECO:0007669"/>
    <property type="project" value="InterPro"/>
</dbReference>
<dbReference type="AlphaFoldDB" id="A0A097KQR5"/>
<evidence type="ECO:0000313" key="5">
    <source>
        <dbReference type="EMBL" id="AIT95528.1"/>
    </source>
</evidence>
<dbReference type="GO" id="GO:0046983">
    <property type="term" value="F:protein dimerization activity"/>
    <property type="evidence" value="ECO:0007669"/>
    <property type="project" value="InterPro"/>
</dbReference>
<keyword evidence="2" id="KW-0804">Transcription</keyword>
<dbReference type="GO" id="GO:0006351">
    <property type="term" value="P:DNA-templated transcription"/>
    <property type="evidence" value="ECO:0007669"/>
    <property type="project" value="InterPro"/>
</dbReference>
<dbReference type="SMART" id="SM00662">
    <property type="entry name" value="RPOLD"/>
    <property type="match status" value="1"/>
</dbReference>
<dbReference type="InterPro" id="IPR011263">
    <property type="entry name" value="DNA-dir_RNA_pol_RpoA/D/Rpb3"/>
</dbReference>
<dbReference type="SUPFAM" id="SSF55257">
    <property type="entry name" value="RBP11-like subunits of RNA polymerase"/>
    <property type="match status" value="1"/>
</dbReference>
<dbReference type="EMBL" id="KM462886">
    <property type="protein sequence ID" value="AIT95528.1"/>
    <property type="molecule type" value="Genomic_DNA"/>
</dbReference>
<evidence type="ECO:0000256" key="2">
    <source>
        <dbReference type="ARBA" id="ARBA00023163"/>
    </source>
</evidence>
<feature type="domain" description="DNA-directed RNA polymerase RpoA/D/Rpb3-type" evidence="4">
    <location>
        <begin position="39"/>
        <end position="270"/>
    </location>
</feature>